<accession>A0ABP8WH60</accession>
<dbReference type="EMBL" id="BAABHM010000004">
    <property type="protein sequence ID" value="GAA4689723.1"/>
    <property type="molecule type" value="Genomic_DNA"/>
</dbReference>
<gene>
    <name evidence="1" type="ORF">GCM10023198_05370</name>
</gene>
<reference evidence="2" key="1">
    <citation type="journal article" date="2019" name="Int. J. Syst. Evol. Microbiol.">
        <title>The Global Catalogue of Microorganisms (GCM) 10K type strain sequencing project: providing services to taxonomists for standard genome sequencing and annotation.</title>
        <authorList>
            <consortium name="The Broad Institute Genomics Platform"/>
            <consortium name="The Broad Institute Genome Sequencing Center for Infectious Disease"/>
            <person name="Wu L."/>
            <person name="Ma J."/>
        </authorList>
    </citation>
    <scope>NUCLEOTIDE SEQUENCE [LARGE SCALE GENOMIC DNA]</scope>
    <source>
        <strain evidence="2">JCM 17975</strain>
    </source>
</reference>
<comment type="caution">
    <text evidence="1">The sequence shown here is derived from an EMBL/GenBank/DDBJ whole genome shotgun (WGS) entry which is preliminary data.</text>
</comment>
<dbReference type="RefSeq" id="WP_253871012.1">
    <property type="nucleotide sequence ID" value="NZ_BAABHM010000004.1"/>
</dbReference>
<proteinExistence type="predicted"/>
<organism evidence="1 2">
    <name type="scientific">Promicromonospora umidemergens</name>
    <dbReference type="NCBI Taxonomy" id="629679"/>
    <lineage>
        <taxon>Bacteria</taxon>
        <taxon>Bacillati</taxon>
        <taxon>Actinomycetota</taxon>
        <taxon>Actinomycetes</taxon>
        <taxon>Micrococcales</taxon>
        <taxon>Promicromonosporaceae</taxon>
        <taxon>Promicromonospora</taxon>
    </lineage>
</organism>
<keyword evidence="2" id="KW-1185">Reference proteome</keyword>
<protein>
    <recommendedName>
        <fullName evidence="3">DUF4034 domain-containing protein</fullName>
    </recommendedName>
</protein>
<evidence type="ECO:0000313" key="2">
    <source>
        <dbReference type="Proteomes" id="UP001500843"/>
    </source>
</evidence>
<dbReference type="Proteomes" id="UP001500843">
    <property type="component" value="Unassembled WGS sequence"/>
</dbReference>
<evidence type="ECO:0000313" key="1">
    <source>
        <dbReference type="EMBL" id="GAA4689723.1"/>
    </source>
</evidence>
<evidence type="ECO:0008006" key="3">
    <source>
        <dbReference type="Google" id="ProtNLM"/>
    </source>
</evidence>
<name>A0ABP8WH60_9MICO</name>
<sequence>MPTARDAASTAEFFDPLAHVPNGAALRGARDAGDIRAVLAATGALTTHDDVVATLWAVAGHATVDPRFTAAIDAADDGTPLARTLRAVRYVTVGWAIRSRFRAEHVSAGQFEQFHDWLRRAERVLFDVCSEHPGYVPAWEARITTARGLELGSGEARRRFDRLAALDPQVFAAQRAYLQQILPKWSGSWEEASRFVEECTAGAAPGSLGPLLAVDLAVERWLDGERIVPPAMLDRVRQAAMSSVWHPEHPRTVATATAHANLALLFTVAQQYADAAPHFEALGDAPVEGMWGYHPGEPAVNFRTHRDLAAKAAAKAAGRRGPGARA</sequence>